<dbReference type="Pfam" id="PF01156">
    <property type="entry name" value="IU_nuc_hydro"/>
    <property type="match status" value="2"/>
</dbReference>
<feature type="region of interest" description="Disordered" evidence="4">
    <location>
        <begin position="402"/>
        <end position="421"/>
    </location>
</feature>
<dbReference type="InterPro" id="IPR001910">
    <property type="entry name" value="Inosine/uridine_hydrolase_dom"/>
</dbReference>
<dbReference type="PANTHER" id="PTHR12304">
    <property type="entry name" value="INOSINE-URIDINE PREFERRING NUCLEOSIDE HYDROLASE"/>
    <property type="match status" value="1"/>
</dbReference>
<dbReference type="GO" id="GO:0008477">
    <property type="term" value="F:purine nucleosidase activity"/>
    <property type="evidence" value="ECO:0007669"/>
    <property type="project" value="TreeGrafter"/>
</dbReference>
<dbReference type="SUPFAM" id="SSF53590">
    <property type="entry name" value="Nucleoside hydrolase"/>
    <property type="match status" value="1"/>
</dbReference>
<evidence type="ECO:0000259" key="5">
    <source>
        <dbReference type="Pfam" id="PF01156"/>
    </source>
</evidence>
<gene>
    <name evidence="6" type="ORF">FRX48_05442</name>
</gene>
<evidence type="ECO:0000256" key="2">
    <source>
        <dbReference type="ARBA" id="ARBA00022801"/>
    </source>
</evidence>
<sequence length="453" mass="49610">MPSNRVIIDTDPGVDDVLAILLALASRPEEVEVLLLSITFGNIDVQNCLRNVISMFHVIEKELRWRQNEGIPEGFEALRRLRPVVAVGADGPLDDQRMMADYFHGKDGLGGVHSSHPHHTPAEDIWKDLFKAPPSDTLLTSAAVQEVDIDPTSRTSLFTPSHRPSHLEILRILDENPPETITIIAIGPLTNLALAASHAPTTVMRAKSILVMGGTISVPGNMTPVAEFNTYADTVAAARLYALTSPNPASTMPPSPPPARSQLDNSKEEPPPPPFLPPYPSKQELGPRRLRVVLFPLDITTPHYLRRDEVEAKVKPLIEKGSPLAEWTGAFLGSTFNKMETLEHGHEGGSAALSLHDPLCVWYALTAESQREAWTVNEGEDVRVETSGQWTRGMCVVDRRDRKRREGDDGEGGEVPGDTGNWLSSARGNKLCRCIGTPGERALAPFLLDRIFG</sequence>
<protein>
    <recommendedName>
        <fullName evidence="5">Inosine/uridine-preferring nucleoside hydrolase domain-containing protein</fullName>
    </recommendedName>
</protein>
<comment type="similarity">
    <text evidence="1">Belongs to the IUNH family.</text>
</comment>
<dbReference type="Gene3D" id="3.90.245.10">
    <property type="entry name" value="Ribonucleoside hydrolase-like"/>
    <property type="match status" value="1"/>
</dbReference>
<keyword evidence="2" id="KW-0378">Hydrolase</keyword>
<evidence type="ECO:0000256" key="3">
    <source>
        <dbReference type="ARBA" id="ARBA00023295"/>
    </source>
</evidence>
<dbReference type="PANTHER" id="PTHR12304:SF56">
    <property type="entry name" value="HYDROLASE, PUTATIVE (AFU_ORTHOLOGUE AFUA_1G11790)-RELATED"/>
    <property type="match status" value="1"/>
</dbReference>
<dbReference type="GO" id="GO:0006152">
    <property type="term" value="P:purine nucleoside catabolic process"/>
    <property type="evidence" value="ECO:0007669"/>
    <property type="project" value="TreeGrafter"/>
</dbReference>
<dbReference type="AlphaFoldDB" id="A0A5M8PQD4"/>
<evidence type="ECO:0000256" key="1">
    <source>
        <dbReference type="ARBA" id="ARBA00009176"/>
    </source>
</evidence>
<keyword evidence="3" id="KW-0326">Glycosidase</keyword>
<feature type="compositionally biased region" description="Pro residues" evidence="4">
    <location>
        <begin position="271"/>
        <end position="280"/>
    </location>
</feature>
<dbReference type="OrthoDB" id="5783963at2759"/>
<proteinExistence type="inferred from homology"/>
<dbReference type="GO" id="GO:0005829">
    <property type="term" value="C:cytosol"/>
    <property type="evidence" value="ECO:0007669"/>
    <property type="project" value="TreeGrafter"/>
</dbReference>
<reference evidence="6 7" key="1">
    <citation type="submission" date="2019-09" db="EMBL/GenBank/DDBJ databases">
        <title>The hologenome of the rock-dwelling lichen Lasallia pustulata.</title>
        <authorList>
            <person name="Greshake Tzovaras B."/>
            <person name="Segers F."/>
            <person name="Bicker A."/>
            <person name="Dal Grande F."/>
            <person name="Otte J."/>
            <person name="Hankeln T."/>
            <person name="Schmitt I."/>
            <person name="Ebersberger I."/>
        </authorList>
    </citation>
    <scope>NUCLEOTIDE SEQUENCE [LARGE SCALE GENOMIC DNA]</scope>
    <source>
        <strain evidence="6">A1-1</strain>
    </source>
</reference>
<feature type="domain" description="Inosine/uridine-preferring nucleoside hydrolase" evidence="5">
    <location>
        <begin position="6"/>
        <end position="242"/>
    </location>
</feature>
<evidence type="ECO:0000256" key="4">
    <source>
        <dbReference type="SAM" id="MobiDB-lite"/>
    </source>
</evidence>
<organism evidence="6 7">
    <name type="scientific">Lasallia pustulata</name>
    <dbReference type="NCBI Taxonomy" id="136370"/>
    <lineage>
        <taxon>Eukaryota</taxon>
        <taxon>Fungi</taxon>
        <taxon>Dikarya</taxon>
        <taxon>Ascomycota</taxon>
        <taxon>Pezizomycotina</taxon>
        <taxon>Lecanoromycetes</taxon>
        <taxon>OSLEUM clade</taxon>
        <taxon>Umbilicariomycetidae</taxon>
        <taxon>Umbilicariales</taxon>
        <taxon>Umbilicariaceae</taxon>
        <taxon>Lasallia</taxon>
    </lineage>
</organism>
<feature type="domain" description="Inosine/uridine-preferring nucleoside hydrolase" evidence="5">
    <location>
        <begin position="291"/>
        <end position="405"/>
    </location>
</feature>
<feature type="region of interest" description="Disordered" evidence="4">
    <location>
        <begin position="245"/>
        <end position="283"/>
    </location>
</feature>
<accession>A0A5M8PQD4</accession>
<dbReference type="InterPro" id="IPR023186">
    <property type="entry name" value="IUNH"/>
</dbReference>
<evidence type="ECO:0000313" key="7">
    <source>
        <dbReference type="Proteomes" id="UP000324767"/>
    </source>
</evidence>
<dbReference type="InterPro" id="IPR036452">
    <property type="entry name" value="Ribo_hydro-like"/>
</dbReference>
<dbReference type="Proteomes" id="UP000324767">
    <property type="component" value="Unassembled WGS sequence"/>
</dbReference>
<name>A0A5M8PQD4_9LECA</name>
<comment type="caution">
    <text evidence="6">The sequence shown here is derived from an EMBL/GenBank/DDBJ whole genome shotgun (WGS) entry which is preliminary data.</text>
</comment>
<dbReference type="EMBL" id="VXIT01000008">
    <property type="protein sequence ID" value="KAA6411130.1"/>
    <property type="molecule type" value="Genomic_DNA"/>
</dbReference>
<evidence type="ECO:0000313" key="6">
    <source>
        <dbReference type="EMBL" id="KAA6411130.1"/>
    </source>
</evidence>